<organism evidence="1 2">
    <name type="scientific">Penicillium concentricum</name>
    <dbReference type="NCBI Taxonomy" id="293559"/>
    <lineage>
        <taxon>Eukaryota</taxon>
        <taxon>Fungi</taxon>
        <taxon>Dikarya</taxon>
        <taxon>Ascomycota</taxon>
        <taxon>Pezizomycotina</taxon>
        <taxon>Eurotiomycetes</taxon>
        <taxon>Eurotiomycetidae</taxon>
        <taxon>Eurotiales</taxon>
        <taxon>Aspergillaceae</taxon>
        <taxon>Penicillium</taxon>
    </lineage>
</organism>
<dbReference type="EMBL" id="JAPZBT010000006">
    <property type="protein sequence ID" value="KAJ5355964.1"/>
    <property type="molecule type" value="Genomic_DNA"/>
</dbReference>
<gene>
    <name evidence="1" type="ORF">N7517_010573</name>
</gene>
<dbReference type="RefSeq" id="XP_056574111.1">
    <property type="nucleotide sequence ID" value="XM_056728296.1"/>
</dbReference>
<dbReference type="AlphaFoldDB" id="A0A9W9RB13"/>
<proteinExistence type="predicted"/>
<protein>
    <submittedName>
        <fullName evidence="1">Uncharacterized protein</fullName>
    </submittedName>
</protein>
<reference evidence="1" key="2">
    <citation type="journal article" date="2023" name="IMA Fungus">
        <title>Comparative genomic study of the Penicillium genus elucidates a diverse pangenome and 15 lateral gene transfer events.</title>
        <authorList>
            <person name="Petersen C."/>
            <person name="Sorensen T."/>
            <person name="Nielsen M.R."/>
            <person name="Sondergaard T.E."/>
            <person name="Sorensen J.L."/>
            <person name="Fitzpatrick D.A."/>
            <person name="Frisvad J.C."/>
            <person name="Nielsen K.L."/>
        </authorList>
    </citation>
    <scope>NUCLEOTIDE SEQUENCE</scope>
    <source>
        <strain evidence="1">IBT 3081</strain>
    </source>
</reference>
<evidence type="ECO:0000313" key="1">
    <source>
        <dbReference type="EMBL" id="KAJ5355964.1"/>
    </source>
</evidence>
<sequence>MLDSRILDWSTSGDDKSYAGSWLEGQNLMESEYQESEVIGTSLQPTISPIIYSQPETFGDKLNVASSFICDAALDFDAYNTPALHQWPLQPTISPIIYSQPETFGDKLNVASSFICDAALDFDAYNTPALHQWPLQPAHETVNRRSSNQWQFDQVFQSFVLCALIT</sequence>
<dbReference type="Proteomes" id="UP001147752">
    <property type="component" value="Unassembled WGS sequence"/>
</dbReference>
<reference evidence="1" key="1">
    <citation type="submission" date="2022-12" db="EMBL/GenBank/DDBJ databases">
        <authorList>
            <person name="Petersen C."/>
        </authorList>
    </citation>
    <scope>NUCLEOTIDE SEQUENCE</scope>
    <source>
        <strain evidence="1">IBT 3081</strain>
    </source>
</reference>
<keyword evidence="2" id="KW-1185">Reference proteome</keyword>
<name>A0A9W9RB13_9EURO</name>
<dbReference type="GeneID" id="81467479"/>
<evidence type="ECO:0000313" key="2">
    <source>
        <dbReference type="Proteomes" id="UP001147752"/>
    </source>
</evidence>
<accession>A0A9W9RB13</accession>
<comment type="caution">
    <text evidence="1">The sequence shown here is derived from an EMBL/GenBank/DDBJ whole genome shotgun (WGS) entry which is preliminary data.</text>
</comment>